<dbReference type="InterPro" id="IPR036047">
    <property type="entry name" value="F-box-like_dom_sf"/>
</dbReference>
<accession>A0ABC9B614</accession>
<dbReference type="InterPro" id="IPR001810">
    <property type="entry name" value="F-box_dom"/>
</dbReference>
<feature type="domain" description="F-box" evidence="1">
    <location>
        <begin position="10"/>
        <end position="57"/>
    </location>
</feature>
<dbReference type="SUPFAM" id="SSF81383">
    <property type="entry name" value="F-box domain"/>
    <property type="match status" value="1"/>
</dbReference>
<dbReference type="EMBL" id="OZ075134">
    <property type="protein sequence ID" value="CAL4994591.1"/>
    <property type="molecule type" value="Genomic_DNA"/>
</dbReference>
<protein>
    <recommendedName>
        <fullName evidence="1">F-box domain-containing protein</fullName>
    </recommendedName>
</protein>
<gene>
    <name evidence="2" type="ORF">URODEC1_LOCUS61990</name>
</gene>
<dbReference type="SMART" id="SM00256">
    <property type="entry name" value="FBOX"/>
    <property type="match status" value="1"/>
</dbReference>
<name>A0ABC9B614_9POAL</name>
<dbReference type="Gene3D" id="1.20.1280.50">
    <property type="match status" value="1"/>
</dbReference>
<dbReference type="PANTHER" id="PTHR34223">
    <property type="entry name" value="OS11G0201299 PROTEIN"/>
    <property type="match status" value="1"/>
</dbReference>
<dbReference type="AlphaFoldDB" id="A0ABC9B614"/>
<evidence type="ECO:0000313" key="2">
    <source>
        <dbReference type="EMBL" id="CAL4994591.1"/>
    </source>
</evidence>
<reference evidence="3" key="1">
    <citation type="submission" date="2024-06" db="EMBL/GenBank/DDBJ databases">
        <authorList>
            <person name="Ryan C."/>
        </authorList>
    </citation>
    <scope>NUCLEOTIDE SEQUENCE [LARGE SCALE GENOMIC DNA]</scope>
</reference>
<dbReference type="Proteomes" id="UP001497457">
    <property type="component" value="Chromosome 24b"/>
</dbReference>
<evidence type="ECO:0000259" key="1">
    <source>
        <dbReference type="PROSITE" id="PS50181"/>
    </source>
</evidence>
<keyword evidence="3" id="KW-1185">Reference proteome</keyword>
<proteinExistence type="predicted"/>
<dbReference type="InterPro" id="IPR053197">
    <property type="entry name" value="F-box_SCFL_complex_component"/>
</dbReference>
<reference evidence="2 3" key="2">
    <citation type="submission" date="2024-10" db="EMBL/GenBank/DDBJ databases">
        <authorList>
            <person name="Ryan C."/>
        </authorList>
    </citation>
    <scope>NUCLEOTIDE SEQUENCE [LARGE SCALE GENOMIC DNA]</scope>
</reference>
<dbReference type="PROSITE" id="PS50181">
    <property type="entry name" value="FBOX"/>
    <property type="match status" value="1"/>
</dbReference>
<dbReference type="PANTHER" id="PTHR34223:SF80">
    <property type="entry name" value="OS11G0205900 PROTEIN"/>
    <property type="match status" value="1"/>
</dbReference>
<dbReference type="Pfam" id="PF00646">
    <property type="entry name" value="F-box"/>
    <property type="match status" value="1"/>
</dbReference>
<organism evidence="2 3">
    <name type="scientific">Urochloa decumbens</name>
    <dbReference type="NCBI Taxonomy" id="240449"/>
    <lineage>
        <taxon>Eukaryota</taxon>
        <taxon>Viridiplantae</taxon>
        <taxon>Streptophyta</taxon>
        <taxon>Embryophyta</taxon>
        <taxon>Tracheophyta</taxon>
        <taxon>Spermatophyta</taxon>
        <taxon>Magnoliopsida</taxon>
        <taxon>Liliopsida</taxon>
        <taxon>Poales</taxon>
        <taxon>Poaceae</taxon>
        <taxon>PACMAD clade</taxon>
        <taxon>Panicoideae</taxon>
        <taxon>Panicodae</taxon>
        <taxon>Paniceae</taxon>
        <taxon>Melinidinae</taxon>
        <taxon>Urochloa</taxon>
    </lineage>
</organism>
<dbReference type="CDD" id="cd22160">
    <property type="entry name" value="F-box_AtFBL13-like"/>
    <property type="match status" value="1"/>
</dbReference>
<dbReference type="SUPFAM" id="SSF52047">
    <property type="entry name" value="RNI-like"/>
    <property type="match status" value="1"/>
</dbReference>
<dbReference type="InterPro" id="IPR053781">
    <property type="entry name" value="F-box_AtFBL13-like"/>
</dbReference>
<evidence type="ECO:0000313" key="3">
    <source>
        <dbReference type="Proteomes" id="UP001497457"/>
    </source>
</evidence>
<sequence length="328" mass="37330">MAQPPVIDPADRLSKLPDEILAHILSCLPAQEAVQTCILGRTWRNLWKMTSRLFINGHPVHEVRKFVDGLLRARLDGLQLAPFHSCDIVLEPIEDYEEHIVKSRSYGSVDRGFYLDLDLYLRMSKAPLVSLHLTRLELLGVMFMCRRLNFSRCPALEHLEISGCCLLYVEKMASPSVKRLVITCCETTQSQSDIDSDNAQDTPKCYLLQGLAEAKDLEMIAHSDSKDIFVRDLRWCPIFSKLKTLLLNYELCDPSDCTLVCILGHAPVLEKLTLSDKYKVEVRGCLDEKVKSTMTSQHLKIVEVKCDIVNERFLNIVNFFGTLNICKL</sequence>